<gene>
    <name evidence="1" type="ORF">PC117_g21313</name>
    <name evidence="2" type="ORF">PC129_g25303</name>
</gene>
<organism evidence="2 3">
    <name type="scientific">Phytophthora cactorum</name>
    <dbReference type="NCBI Taxonomy" id="29920"/>
    <lineage>
        <taxon>Eukaryota</taxon>
        <taxon>Sar</taxon>
        <taxon>Stramenopiles</taxon>
        <taxon>Oomycota</taxon>
        <taxon>Peronosporomycetes</taxon>
        <taxon>Peronosporales</taxon>
        <taxon>Peronosporaceae</taxon>
        <taxon>Phytophthora</taxon>
    </lineage>
</organism>
<dbReference type="PANTHER" id="PTHR40866:SF1">
    <property type="entry name" value="BED-TYPE DOMAIN-CONTAINING PROTEIN"/>
    <property type="match status" value="1"/>
</dbReference>
<dbReference type="VEuPathDB" id="FungiDB:PC110_g18394"/>
<evidence type="ECO:0000313" key="3">
    <source>
        <dbReference type="Proteomes" id="UP000760860"/>
    </source>
</evidence>
<name>A0A8T1H027_9STRA</name>
<dbReference type="AlphaFoldDB" id="A0A8T1H027"/>
<dbReference type="EMBL" id="RCMV01005624">
    <property type="protein sequence ID" value="KAG3184458.1"/>
    <property type="molecule type" value="Genomic_DNA"/>
</dbReference>
<dbReference type="PANTHER" id="PTHR40866">
    <property type="entry name" value="BED-TYPE DOMAIN-CONTAINING PROTEIN"/>
    <property type="match status" value="1"/>
</dbReference>
<protein>
    <submittedName>
        <fullName evidence="2">Uncharacterized protein</fullName>
    </submittedName>
</protein>
<comment type="caution">
    <text evidence="2">The sequence shown here is derived from an EMBL/GenBank/DDBJ whole genome shotgun (WGS) entry which is preliminary data.</text>
</comment>
<dbReference type="EMBL" id="RCMK01001062">
    <property type="protein sequence ID" value="KAG2903146.1"/>
    <property type="molecule type" value="Genomic_DNA"/>
</dbReference>
<proteinExistence type="predicted"/>
<evidence type="ECO:0000313" key="1">
    <source>
        <dbReference type="EMBL" id="KAG2903146.1"/>
    </source>
</evidence>
<accession>A0A8T1H027</accession>
<dbReference type="Proteomes" id="UP000736787">
    <property type="component" value="Unassembled WGS sequence"/>
</dbReference>
<sequence>MLARYVKIHDAIKMVAAVEDLLPRPSIHRQVVQLVNKPEALDSVCVKLQSEERTLADVRLLFDAVMAKYPATSHHLSASARIVHSPAFESAVVKLLSD</sequence>
<reference evidence="2" key="1">
    <citation type="submission" date="2018-05" db="EMBL/GenBank/DDBJ databases">
        <title>Effector identification in a new, highly contiguous assembly of the strawberry crown rot pathogen Phytophthora cactorum.</title>
        <authorList>
            <person name="Armitage A.D."/>
            <person name="Nellist C.F."/>
            <person name="Bates H."/>
            <person name="Vickerstaff R.J."/>
            <person name="Harrison R.J."/>
        </authorList>
    </citation>
    <scope>NUCLEOTIDE SEQUENCE</scope>
    <source>
        <strain evidence="1">4040</strain>
        <strain evidence="2">P421</strain>
    </source>
</reference>
<dbReference type="Proteomes" id="UP000760860">
    <property type="component" value="Unassembled WGS sequence"/>
</dbReference>
<evidence type="ECO:0000313" key="2">
    <source>
        <dbReference type="EMBL" id="KAG3184458.1"/>
    </source>
</evidence>